<proteinExistence type="predicted"/>
<sequence>MDELGKHEKEAEMVDRRDRRYAGRDDAVSGVERMPTPQELAADDRFLDDLAAGRRDVSGAGVYGTDSYLASLIADARDAADSELPPLPAIDPGVAVAHRDVVDVEVVPADSDADADSDAVVDVDADADADSVSGGTVPGGAANGGGAVVRGPSSWWKPSRMGSALIGAAASLALVAGGLSAVHSAAPGSALWPARTAMFGDRSVEMELASTLDEAGAASDAGDVERAQELLERAERLMAEVGEADRPALESQMRETVEKVRTVTRAPETVTNERTTTRRETQTLEPGTVTHTEVRTETVTETVTRSADPSSSATSESEGTPLNNGHAPVPTIDPEPLGPIPPIPGQ</sequence>
<feature type="compositionally biased region" description="Basic and acidic residues" evidence="1">
    <location>
        <begin position="1"/>
        <end position="27"/>
    </location>
</feature>
<feature type="compositionally biased region" description="Pro residues" evidence="1">
    <location>
        <begin position="331"/>
        <end position="346"/>
    </location>
</feature>
<evidence type="ECO:0000313" key="3">
    <source>
        <dbReference type="Proteomes" id="UP000589552"/>
    </source>
</evidence>
<feature type="region of interest" description="Disordered" evidence="1">
    <location>
        <begin position="1"/>
        <end position="37"/>
    </location>
</feature>
<comment type="caution">
    <text evidence="2">The sequence shown here is derived from an EMBL/GenBank/DDBJ whole genome shotgun (WGS) entry which is preliminary data.</text>
</comment>
<evidence type="ECO:0000313" key="2">
    <source>
        <dbReference type="EMBL" id="NMF09579.1"/>
    </source>
</evidence>
<dbReference type="AlphaFoldDB" id="A0A7X9SWX2"/>
<protein>
    <recommendedName>
        <fullName evidence="4">Anti-sigma-D factor RsdA sigma factor binding region domain-containing protein</fullName>
    </recommendedName>
</protein>
<dbReference type="Proteomes" id="UP000589552">
    <property type="component" value="Unassembled WGS sequence"/>
</dbReference>
<evidence type="ECO:0008006" key="4">
    <source>
        <dbReference type="Google" id="ProtNLM"/>
    </source>
</evidence>
<feature type="compositionally biased region" description="Low complexity" evidence="1">
    <location>
        <begin position="299"/>
        <end position="321"/>
    </location>
</feature>
<evidence type="ECO:0000256" key="1">
    <source>
        <dbReference type="SAM" id="MobiDB-lite"/>
    </source>
</evidence>
<dbReference type="RefSeq" id="WP_168937926.1">
    <property type="nucleotide sequence ID" value="NZ_JABAGA010000004.1"/>
</dbReference>
<gene>
    <name evidence="2" type="ORF">HF852_08215</name>
</gene>
<reference evidence="2 3" key="1">
    <citation type="submission" date="2020-04" db="EMBL/GenBank/DDBJ databases">
        <authorList>
            <person name="Hitch T.C.A."/>
            <person name="Wylensek D."/>
            <person name="Clavel T."/>
        </authorList>
    </citation>
    <scope>NUCLEOTIDE SEQUENCE [LARGE SCALE GENOMIC DNA]</scope>
    <source>
        <strain evidence="2 3">BL-383-APC-2I</strain>
    </source>
</reference>
<name>A0A7X9SWX2_9CORY</name>
<feature type="region of interest" description="Disordered" evidence="1">
    <location>
        <begin position="264"/>
        <end position="346"/>
    </location>
</feature>
<dbReference type="EMBL" id="JABAGA010000004">
    <property type="protein sequence ID" value="NMF09579.1"/>
    <property type="molecule type" value="Genomic_DNA"/>
</dbReference>
<organism evidence="2 3">
    <name type="scientific">Corynebacterium xerosis</name>
    <dbReference type="NCBI Taxonomy" id="1725"/>
    <lineage>
        <taxon>Bacteria</taxon>
        <taxon>Bacillati</taxon>
        <taxon>Actinomycetota</taxon>
        <taxon>Actinomycetes</taxon>
        <taxon>Mycobacteriales</taxon>
        <taxon>Corynebacteriaceae</taxon>
        <taxon>Corynebacterium</taxon>
    </lineage>
</organism>
<accession>A0A7X9SWX2</accession>